<dbReference type="Proteomes" id="UP000419144">
    <property type="component" value="Unassembled WGS sequence"/>
</dbReference>
<dbReference type="EMBL" id="BLBS01000021">
    <property type="protein sequence ID" value="GET87536.1"/>
    <property type="molecule type" value="Genomic_DNA"/>
</dbReference>
<keyword evidence="3" id="KW-1003">Cell membrane</keyword>
<dbReference type="InterPro" id="IPR021910">
    <property type="entry name" value="NGX6/PGAP6/MYMK"/>
</dbReference>
<comment type="caution">
    <text evidence="8">The sequence shown here is derived from an EMBL/GenBank/DDBJ whole genome shotgun (WGS) entry which is preliminary data.</text>
</comment>
<evidence type="ECO:0000256" key="7">
    <source>
        <dbReference type="SAM" id="Phobius"/>
    </source>
</evidence>
<feature type="transmembrane region" description="Helical" evidence="7">
    <location>
        <begin position="151"/>
        <end position="170"/>
    </location>
</feature>
<feature type="transmembrane region" description="Helical" evidence="7">
    <location>
        <begin position="182"/>
        <end position="199"/>
    </location>
</feature>
<feature type="transmembrane region" description="Helical" evidence="7">
    <location>
        <begin position="99"/>
        <end position="115"/>
    </location>
</feature>
<evidence type="ECO:0000313" key="9">
    <source>
        <dbReference type="Proteomes" id="UP000419144"/>
    </source>
</evidence>
<dbReference type="PANTHER" id="PTHR36561:SF2">
    <property type="entry name" value="HAEMOLYSIN-III RELATED"/>
    <property type="match status" value="1"/>
</dbReference>
<dbReference type="PANTHER" id="PTHR36561">
    <property type="entry name" value="HAEMOLYSIN-III RELATED-RELATED"/>
    <property type="match status" value="1"/>
</dbReference>
<comment type="similarity">
    <text evidence="2">Belongs to the TMEM8 family.</text>
</comment>
<evidence type="ECO:0000256" key="2">
    <source>
        <dbReference type="ARBA" id="ARBA00005542"/>
    </source>
</evidence>
<comment type="subcellular location">
    <subcellularLocation>
        <location evidence="1">Cell membrane</location>
        <topology evidence="1">Multi-pass membrane protein</topology>
    </subcellularLocation>
</comment>
<proteinExistence type="inferred from homology"/>
<dbReference type="Pfam" id="PF12036">
    <property type="entry name" value="DUF3522"/>
    <property type="match status" value="1"/>
</dbReference>
<dbReference type="GO" id="GO:0005886">
    <property type="term" value="C:plasma membrane"/>
    <property type="evidence" value="ECO:0007669"/>
    <property type="project" value="UniProtKB-SubCell"/>
</dbReference>
<evidence type="ECO:0000256" key="6">
    <source>
        <dbReference type="ARBA" id="ARBA00023136"/>
    </source>
</evidence>
<feature type="transmembrane region" description="Helical" evidence="7">
    <location>
        <begin position="121"/>
        <end position="139"/>
    </location>
</feature>
<evidence type="ECO:0000313" key="8">
    <source>
        <dbReference type="EMBL" id="GET87536.1"/>
    </source>
</evidence>
<evidence type="ECO:0000256" key="4">
    <source>
        <dbReference type="ARBA" id="ARBA00022692"/>
    </source>
</evidence>
<evidence type="ECO:0000256" key="1">
    <source>
        <dbReference type="ARBA" id="ARBA00004651"/>
    </source>
</evidence>
<feature type="transmembrane region" description="Helical" evidence="7">
    <location>
        <begin position="12"/>
        <end position="30"/>
    </location>
</feature>
<accession>A0A640KCV8</accession>
<keyword evidence="5 7" id="KW-1133">Transmembrane helix</keyword>
<gene>
    <name evidence="8" type="ORF">LtaPh_1700200</name>
</gene>
<organism evidence="8 9">
    <name type="scientific">Leishmania tarentolae</name>
    <name type="common">Sauroleishmania tarentolae</name>
    <dbReference type="NCBI Taxonomy" id="5689"/>
    <lineage>
        <taxon>Eukaryota</taxon>
        <taxon>Discoba</taxon>
        <taxon>Euglenozoa</taxon>
        <taxon>Kinetoplastea</taxon>
        <taxon>Metakinetoplastina</taxon>
        <taxon>Trypanosomatida</taxon>
        <taxon>Trypanosomatidae</taxon>
        <taxon>Leishmaniinae</taxon>
        <taxon>Leishmania</taxon>
        <taxon>lizard Leishmania</taxon>
    </lineage>
</organism>
<sequence length="225" mass="25666">MADDPYDSKYVLFLTCVLSHLPMVCVVVFLARRNLRFEAVTGAYSVIVSVMYHMCECFETRLFMSEGRWHRLDNIGAIVCVGCSCIQLAGFENRAVLEYLQYTVVFIIIILQEAAPWDIRYTIGPIAICIAVPVVAHLLDRRRRQVFLMRRLINGLIALAIGGIFFVLGLDEANDPARMYHGLFHICITITVFFFYYSLRPAIERKRKSPHLTSLDDPVAVVLNL</sequence>
<protein>
    <submittedName>
        <fullName evidence="8">Uncharacterized protein</fullName>
    </submittedName>
</protein>
<dbReference type="AlphaFoldDB" id="A0A640KCV8"/>
<dbReference type="OrthoDB" id="10266771at2759"/>
<evidence type="ECO:0000256" key="5">
    <source>
        <dbReference type="ARBA" id="ARBA00022989"/>
    </source>
</evidence>
<reference evidence="8" key="1">
    <citation type="submission" date="2019-11" db="EMBL/GenBank/DDBJ databases">
        <title>Leishmania tarentolae CDS.</title>
        <authorList>
            <person name="Goto Y."/>
            <person name="Yamagishi J."/>
        </authorList>
    </citation>
    <scope>NUCLEOTIDE SEQUENCE [LARGE SCALE GENOMIC DNA]</scope>
    <source>
        <strain evidence="8">Parrot Tar II</strain>
    </source>
</reference>
<keyword evidence="9" id="KW-1185">Reference proteome</keyword>
<evidence type="ECO:0000256" key="3">
    <source>
        <dbReference type="ARBA" id="ARBA00022475"/>
    </source>
</evidence>
<keyword evidence="6 7" id="KW-0472">Membrane</keyword>
<keyword evidence="4 7" id="KW-0812">Transmembrane</keyword>
<dbReference type="VEuPathDB" id="TriTrypDB:LtaPh_1700200"/>
<name>A0A640KCV8_LEITA</name>